<organism evidence="2 3">
    <name type="scientific">Kriegella aquimaris</name>
    <dbReference type="NCBI Taxonomy" id="192904"/>
    <lineage>
        <taxon>Bacteria</taxon>
        <taxon>Pseudomonadati</taxon>
        <taxon>Bacteroidota</taxon>
        <taxon>Flavobacteriia</taxon>
        <taxon>Flavobacteriales</taxon>
        <taxon>Flavobacteriaceae</taxon>
        <taxon>Kriegella</taxon>
    </lineage>
</organism>
<dbReference type="RefSeq" id="WP_089886154.1">
    <property type="nucleotide sequence ID" value="NZ_FNGV01000001.1"/>
</dbReference>
<dbReference type="OrthoDB" id="9799367at2"/>
<dbReference type="PANTHER" id="PTHR38342">
    <property type="entry name" value="SLR5037 PROTEIN"/>
    <property type="match status" value="1"/>
</dbReference>
<dbReference type="EMBL" id="FNGV01000001">
    <property type="protein sequence ID" value="SDL31566.1"/>
    <property type="molecule type" value="Genomic_DNA"/>
</dbReference>
<dbReference type="InterPro" id="IPR035923">
    <property type="entry name" value="TT1751-like_sf"/>
</dbReference>
<dbReference type="STRING" id="192904.SAMN04488514_101372"/>
<dbReference type="Gene3D" id="3.30.310.70">
    <property type="entry name" value="TT1751-like domain"/>
    <property type="match status" value="2"/>
</dbReference>
<dbReference type="AlphaFoldDB" id="A0A1G9J2R5"/>
<dbReference type="PROSITE" id="PS51257">
    <property type="entry name" value="PROKAR_LIPOPROTEIN"/>
    <property type="match status" value="1"/>
</dbReference>
<reference evidence="3" key="1">
    <citation type="submission" date="2016-10" db="EMBL/GenBank/DDBJ databases">
        <authorList>
            <person name="Varghese N."/>
            <person name="Submissions S."/>
        </authorList>
    </citation>
    <scope>NUCLEOTIDE SEQUENCE [LARGE SCALE GENOMIC DNA]</scope>
    <source>
        <strain evidence="3">DSM 19886</strain>
    </source>
</reference>
<feature type="domain" description="DUF302" evidence="1">
    <location>
        <begin position="210"/>
        <end position="272"/>
    </location>
</feature>
<dbReference type="InterPro" id="IPR005180">
    <property type="entry name" value="DUF302"/>
</dbReference>
<evidence type="ECO:0000259" key="1">
    <source>
        <dbReference type="Pfam" id="PF03625"/>
    </source>
</evidence>
<name>A0A1G9J2R5_9FLAO</name>
<dbReference type="Proteomes" id="UP000199440">
    <property type="component" value="Unassembled WGS sequence"/>
</dbReference>
<evidence type="ECO:0000313" key="2">
    <source>
        <dbReference type="EMBL" id="SDL31566.1"/>
    </source>
</evidence>
<dbReference type="CDD" id="cd14797">
    <property type="entry name" value="DUF302"/>
    <property type="match status" value="2"/>
</dbReference>
<dbReference type="PANTHER" id="PTHR38342:SF2">
    <property type="entry name" value="INNER MEMBRANE OR EXPORTED"/>
    <property type="match status" value="1"/>
</dbReference>
<keyword evidence="3" id="KW-1185">Reference proteome</keyword>
<dbReference type="SUPFAM" id="SSF103247">
    <property type="entry name" value="TT1751-like"/>
    <property type="match status" value="2"/>
</dbReference>
<protein>
    <submittedName>
        <fullName evidence="2">Uncharacterized conserved protein, DUF302 family</fullName>
    </submittedName>
</protein>
<sequence>MKTKAILFAIVIVLASCRYFGHGDGIIQPPPNILGFTYSKSEVPFEDAYEALRNTLDANPNIGIVAEVDHMANANSVSMELNPTKVIFFGNPNLGTPLMQRNQLAGLDLPQKILVYQNKGGESYLGFNNTAYLSSRHGLNGVATLPTIEAALTNFVANTGQGTIVSAEESMVGLGDGIITKKSNQSFEETYNSLKMALENNSNLNIFAVVDHAENASKNGLDLNPTRLLIFGNPKLGTPIMQNKQTTALDLPQKMLVWQDENRMVHVSYNDPQYLAKRHKIRGNIQLIRTIANALDNLSDAATGK</sequence>
<accession>A0A1G9J2R5</accession>
<evidence type="ECO:0000313" key="3">
    <source>
        <dbReference type="Proteomes" id="UP000199440"/>
    </source>
</evidence>
<dbReference type="Pfam" id="PF03625">
    <property type="entry name" value="DUF302"/>
    <property type="match status" value="2"/>
</dbReference>
<feature type="domain" description="DUF302" evidence="1">
    <location>
        <begin position="68"/>
        <end position="129"/>
    </location>
</feature>
<gene>
    <name evidence="2" type="ORF">SAMN04488514_101372</name>
</gene>
<proteinExistence type="predicted"/>